<reference evidence="1" key="1">
    <citation type="submission" date="2021-05" db="EMBL/GenBank/DDBJ databases">
        <authorList>
            <person name="Scholz U."/>
            <person name="Mascher M."/>
            <person name="Fiebig A."/>
        </authorList>
    </citation>
    <scope>NUCLEOTIDE SEQUENCE [LARGE SCALE GENOMIC DNA]</scope>
</reference>
<name>A0ACD5ZXV3_AVESA</name>
<dbReference type="Proteomes" id="UP001732700">
    <property type="component" value="Chromosome 7C"/>
</dbReference>
<sequence length="127" mass="14007">MACTHLVNCQGPLGAEIWACLEVLQSALQFSQLPIIVESDSALLIEALNSSNQDRSPFVHLITEIKSLASIDRECLFVKVGREQVRVSDSLANFARVQGRTMTWLRSRPADAVRLLDLACSVILPTE</sequence>
<keyword evidence="2" id="KW-1185">Reference proteome</keyword>
<dbReference type="EnsemblPlants" id="AVESA.00010b.r2.7CG0689450.1">
    <property type="protein sequence ID" value="AVESA.00010b.r2.7CG0689450.1.CDS.1"/>
    <property type="gene ID" value="AVESA.00010b.r2.7CG0689450"/>
</dbReference>
<evidence type="ECO:0000313" key="1">
    <source>
        <dbReference type="EnsemblPlants" id="AVESA.00010b.r2.7CG0689450.1.CDS.1"/>
    </source>
</evidence>
<protein>
    <submittedName>
        <fullName evidence="1">Uncharacterized protein</fullName>
    </submittedName>
</protein>
<reference evidence="1" key="2">
    <citation type="submission" date="2025-09" db="UniProtKB">
        <authorList>
            <consortium name="EnsemblPlants"/>
        </authorList>
    </citation>
    <scope>IDENTIFICATION</scope>
</reference>
<organism evidence="1 2">
    <name type="scientific">Avena sativa</name>
    <name type="common">Oat</name>
    <dbReference type="NCBI Taxonomy" id="4498"/>
    <lineage>
        <taxon>Eukaryota</taxon>
        <taxon>Viridiplantae</taxon>
        <taxon>Streptophyta</taxon>
        <taxon>Embryophyta</taxon>
        <taxon>Tracheophyta</taxon>
        <taxon>Spermatophyta</taxon>
        <taxon>Magnoliopsida</taxon>
        <taxon>Liliopsida</taxon>
        <taxon>Poales</taxon>
        <taxon>Poaceae</taxon>
        <taxon>BOP clade</taxon>
        <taxon>Pooideae</taxon>
        <taxon>Poodae</taxon>
        <taxon>Poeae</taxon>
        <taxon>Poeae Chloroplast Group 1 (Aveneae type)</taxon>
        <taxon>Aveninae</taxon>
        <taxon>Avena</taxon>
    </lineage>
</organism>
<evidence type="ECO:0000313" key="2">
    <source>
        <dbReference type="Proteomes" id="UP001732700"/>
    </source>
</evidence>
<proteinExistence type="predicted"/>
<accession>A0ACD5ZXV3</accession>